<dbReference type="GO" id="GO:0003690">
    <property type="term" value="F:double-stranded DNA binding"/>
    <property type="evidence" value="ECO:0007669"/>
    <property type="project" value="TreeGrafter"/>
</dbReference>
<sequence length="123" mass="13791">MLQSNFFAALQRHYAVLQALALEEPDIPETIDETLPDEEGMARPGVVSAVEEFKLSVYGDNYDEEELVGNGKASETSKKRKAIADNAVKESAKYDWDDLADNGKVKLEVYLLSLLHSQWFVLI</sequence>
<dbReference type="InterPro" id="IPR005160">
    <property type="entry name" value="Ku_C"/>
</dbReference>
<dbReference type="GO" id="GO:0003678">
    <property type="term" value="F:DNA helicase activity"/>
    <property type="evidence" value="ECO:0007669"/>
    <property type="project" value="InterPro"/>
</dbReference>
<dbReference type="PANTHER" id="PTHR12604">
    <property type="entry name" value="KU AUTOANTIGEN DNA HELICASE"/>
    <property type="match status" value="1"/>
</dbReference>
<dbReference type="GO" id="GO:0006303">
    <property type="term" value="P:double-strand break repair via nonhomologous end joining"/>
    <property type="evidence" value="ECO:0007669"/>
    <property type="project" value="InterPro"/>
</dbReference>
<dbReference type="GO" id="GO:0000723">
    <property type="term" value="P:telomere maintenance"/>
    <property type="evidence" value="ECO:0007669"/>
    <property type="project" value="TreeGrafter"/>
</dbReference>
<dbReference type="PANTHER" id="PTHR12604:SF2">
    <property type="entry name" value="X-RAY REPAIR CROSS-COMPLEMENTING PROTEIN 6"/>
    <property type="match status" value="1"/>
</dbReference>
<dbReference type="EMBL" id="PKMF04000518">
    <property type="protein sequence ID" value="KAK7827625.1"/>
    <property type="molecule type" value="Genomic_DNA"/>
</dbReference>
<proteinExistence type="predicted"/>
<comment type="caution">
    <text evidence="2">The sequence shown here is derived from an EMBL/GenBank/DDBJ whole genome shotgun (WGS) entry which is preliminary data.</text>
</comment>
<organism evidence="2 3">
    <name type="scientific">Quercus suber</name>
    <name type="common">Cork oak</name>
    <dbReference type="NCBI Taxonomy" id="58331"/>
    <lineage>
        <taxon>Eukaryota</taxon>
        <taxon>Viridiplantae</taxon>
        <taxon>Streptophyta</taxon>
        <taxon>Embryophyta</taxon>
        <taxon>Tracheophyta</taxon>
        <taxon>Spermatophyta</taxon>
        <taxon>Magnoliopsida</taxon>
        <taxon>eudicotyledons</taxon>
        <taxon>Gunneridae</taxon>
        <taxon>Pentapetalae</taxon>
        <taxon>rosids</taxon>
        <taxon>fabids</taxon>
        <taxon>Fagales</taxon>
        <taxon>Fagaceae</taxon>
        <taxon>Quercus</taxon>
    </lineage>
</organism>
<keyword evidence="2" id="KW-0067">ATP-binding</keyword>
<protein>
    <submittedName>
        <fullName evidence="2">Atp-dependent dna helicase 2 subunit ku70</fullName>
    </submittedName>
</protein>
<keyword evidence="2" id="KW-0547">Nucleotide-binding</keyword>
<evidence type="ECO:0000313" key="2">
    <source>
        <dbReference type="EMBL" id="KAK7827625.1"/>
    </source>
</evidence>
<evidence type="ECO:0000259" key="1">
    <source>
        <dbReference type="Pfam" id="PF03730"/>
    </source>
</evidence>
<keyword evidence="3" id="KW-1185">Reference proteome</keyword>
<dbReference type="Gene3D" id="1.10.1600.10">
    <property type="match status" value="1"/>
</dbReference>
<keyword evidence="2" id="KW-0378">Hydrolase</keyword>
<dbReference type="Proteomes" id="UP000237347">
    <property type="component" value="Unassembled WGS sequence"/>
</dbReference>
<accession>A0AAW0JLH2</accession>
<dbReference type="AlphaFoldDB" id="A0AAW0JLH2"/>
<evidence type="ECO:0000313" key="3">
    <source>
        <dbReference type="Proteomes" id="UP000237347"/>
    </source>
</evidence>
<reference evidence="2 3" key="1">
    <citation type="journal article" date="2018" name="Sci. Data">
        <title>The draft genome sequence of cork oak.</title>
        <authorList>
            <person name="Ramos A.M."/>
            <person name="Usie A."/>
            <person name="Barbosa P."/>
            <person name="Barros P.M."/>
            <person name="Capote T."/>
            <person name="Chaves I."/>
            <person name="Simoes F."/>
            <person name="Abreu I."/>
            <person name="Carrasquinho I."/>
            <person name="Faro C."/>
            <person name="Guimaraes J.B."/>
            <person name="Mendonca D."/>
            <person name="Nobrega F."/>
            <person name="Rodrigues L."/>
            <person name="Saibo N.J.M."/>
            <person name="Varela M.C."/>
            <person name="Egas C."/>
            <person name="Matos J."/>
            <person name="Miguel C.M."/>
            <person name="Oliveira M.M."/>
            <person name="Ricardo C.P."/>
            <person name="Goncalves S."/>
        </authorList>
    </citation>
    <scope>NUCLEOTIDE SEQUENCE [LARGE SCALE GENOMIC DNA]</scope>
    <source>
        <strain evidence="3">cv. HL8</strain>
    </source>
</reference>
<feature type="domain" description="Ku70/Ku80 C-terminal arm" evidence="1">
    <location>
        <begin position="9"/>
        <end position="81"/>
    </location>
</feature>
<gene>
    <name evidence="2" type="primary">KU70_2</name>
    <name evidence="2" type="ORF">CFP56_030930</name>
</gene>
<keyword evidence="2" id="KW-0347">Helicase</keyword>
<dbReference type="GO" id="GO:0042162">
    <property type="term" value="F:telomeric DNA binding"/>
    <property type="evidence" value="ECO:0007669"/>
    <property type="project" value="TreeGrafter"/>
</dbReference>
<dbReference type="GO" id="GO:0043564">
    <property type="term" value="C:Ku70:Ku80 complex"/>
    <property type="evidence" value="ECO:0007669"/>
    <property type="project" value="TreeGrafter"/>
</dbReference>
<dbReference type="Pfam" id="PF03730">
    <property type="entry name" value="Ku_C"/>
    <property type="match status" value="1"/>
</dbReference>
<name>A0AAW0JLH2_QUESU</name>